<dbReference type="Pfam" id="PF03462">
    <property type="entry name" value="PCRF"/>
    <property type="match status" value="1"/>
</dbReference>
<evidence type="ECO:0000313" key="5">
    <source>
        <dbReference type="EMBL" id="KAJ5114594.1"/>
    </source>
</evidence>
<evidence type="ECO:0000256" key="3">
    <source>
        <dbReference type="ARBA" id="ARBA00022917"/>
    </source>
</evidence>
<dbReference type="GO" id="GO:0005739">
    <property type="term" value="C:mitochondrion"/>
    <property type="evidence" value="ECO:0007669"/>
    <property type="project" value="UniProtKB-ARBA"/>
</dbReference>
<dbReference type="SMART" id="SM00937">
    <property type="entry name" value="PCRF"/>
    <property type="match status" value="1"/>
</dbReference>
<gene>
    <name evidence="5" type="ORF">NUU61_000353</name>
</gene>
<keyword evidence="6" id="KW-1185">Reference proteome</keyword>
<evidence type="ECO:0000259" key="4">
    <source>
        <dbReference type="PROSITE" id="PS00745"/>
    </source>
</evidence>
<dbReference type="AlphaFoldDB" id="A0A9W9G9F9"/>
<dbReference type="Proteomes" id="UP001141434">
    <property type="component" value="Unassembled WGS sequence"/>
</dbReference>
<dbReference type="GO" id="GO:0003747">
    <property type="term" value="F:translation release factor activity"/>
    <property type="evidence" value="ECO:0007669"/>
    <property type="project" value="InterPro"/>
</dbReference>
<dbReference type="FunFam" id="3.30.160.20:FF:000070">
    <property type="entry name" value="Related to MRF1-peptide chain release factor, mitochondrial"/>
    <property type="match status" value="1"/>
</dbReference>
<keyword evidence="3" id="KW-0648">Protein biosynthesis</keyword>
<keyword evidence="2" id="KW-0488">Methylation</keyword>
<reference evidence="5" key="2">
    <citation type="journal article" date="2023" name="IMA Fungus">
        <title>Comparative genomic study of the Penicillium genus elucidates a diverse pangenome and 15 lateral gene transfer events.</title>
        <authorList>
            <person name="Petersen C."/>
            <person name="Sorensen T."/>
            <person name="Nielsen M.R."/>
            <person name="Sondergaard T.E."/>
            <person name="Sorensen J.L."/>
            <person name="Fitzpatrick D.A."/>
            <person name="Frisvad J.C."/>
            <person name="Nielsen K.L."/>
        </authorList>
    </citation>
    <scope>NUCLEOTIDE SEQUENCE</scope>
    <source>
        <strain evidence="5">IBT 34128</strain>
    </source>
</reference>
<comment type="similarity">
    <text evidence="1">Belongs to the prokaryotic/mitochondrial release factor family.</text>
</comment>
<dbReference type="GO" id="GO:0032543">
    <property type="term" value="P:mitochondrial translation"/>
    <property type="evidence" value="ECO:0007669"/>
    <property type="project" value="UniProtKB-ARBA"/>
</dbReference>
<dbReference type="EMBL" id="JAPMSZ010000001">
    <property type="protein sequence ID" value="KAJ5114594.1"/>
    <property type="molecule type" value="Genomic_DNA"/>
</dbReference>
<dbReference type="InterPro" id="IPR050057">
    <property type="entry name" value="Prokaryotic/Mito_RF"/>
</dbReference>
<feature type="domain" description="Prokaryotic-type class I peptide chain release factors" evidence="4">
    <location>
        <begin position="269"/>
        <end position="285"/>
    </location>
</feature>
<dbReference type="PROSITE" id="PS00745">
    <property type="entry name" value="RF_PROK_I"/>
    <property type="match status" value="1"/>
</dbReference>
<evidence type="ECO:0000313" key="6">
    <source>
        <dbReference type="Proteomes" id="UP001141434"/>
    </source>
</evidence>
<sequence length="413" mass="45778">MLRLPLCGRHILRLTRPLRALHTAPEALSPALLTRARLLAAEHAKLSDRLGESFDSKIAKRAGELAPIANVLKEWDHANESIVELRSLLEDPNTDAELRSLATEDLDSSHDTLPTISDRLKKSLIPRHPFADLPCLLEIRPGAGGDEAGLFAYDMLRMYMAFCSRRGLRPTIIKQDSEDGTAEDRLSEAVIEVDTDGAYDILRTESGVHRVQRVPSTETKGRTHTSAVSVMVLPSFPESTSGMDHALNFEDPNSDYYVDPQEVRVEKMRAGGAGGQHVNKTESAIRLTHIPTGTVVSMQDERSQQANRRKAWQVLRAKLAEARQEAREQEIVQLRRGVLGGVARMGRGDKIRTYNYGQSRCTDHRTGVTIHNLGDVLDGGDGLETVMDSVRTWMVDREVEAIVAEELAKATPE</sequence>
<evidence type="ECO:0000256" key="2">
    <source>
        <dbReference type="ARBA" id="ARBA00022481"/>
    </source>
</evidence>
<proteinExistence type="inferred from homology"/>
<dbReference type="Pfam" id="PF00472">
    <property type="entry name" value="RF-1"/>
    <property type="match status" value="1"/>
</dbReference>
<dbReference type="OrthoDB" id="2019491at2759"/>
<dbReference type="Gene3D" id="3.30.70.1660">
    <property type="match status" value="1"/>
</dbReference>
<dbReference type="RefSeq" id="XP_056515787.1">
    <property type="nucleotide sequence ID" value="XM_056650937.1"/>
</dbReference>
<dbReference type="InterPro" id="IPR005139">
    <property type="entry name" value="PCRF"/>
</dbReference>
<organism evidence="5 6">
    <name type="scientific">Penicillium alfredii</name>
    <dbReference type="NCBI Taxonomy" id="1506179"/>
    <lineage>
        <taxon>Eukaryota</taxon>
        <taxon>Fungi</taxon>
        <taxon>Dikarya</taxon>
        <taxon>Ascomycota</taxon>
        <taxon>Pezizomycotina</taxon>
        <taxon>Eurotiomycetes</taxon>
        <taxon>Eurotiomycetidae</taxon>
        <taxon>Eurotiales</taxon>
        <taxon>Aspergillaceae</taxon>
        <taxon>Penicillium</taxon>
    </lineage>
</organism>
<protein>
    <recommendedName>
        <fullName evidence="4">Prokaryotic-type class I peptide chain release factors domain-containing protein</fullName>
    </recommendedName>
</protein>
<accession>A0A9W9G9F9</accession>
<name>A0A9W9G9F9_9EURO</name>
<dbReference type="Gene3D" id="6.10.140.1950">
    <property type="match status" value="1"/>
</dbReference>
<dbReference type="SUPFAM" id="SSF75620">
    <property type="entry name" value="Release factor"/>
    <property type="match status" value="1"/>
</dbReference>
<dbReference type="InterPro" id="IPR000352">
    <property type="entry name" value="Pep_chain_release_fac_I"/>
</dbReference>
<reference evidence="5" key="1">
    <citation type="submission" date="2022-11" db="EMBL/GenBank/DDBJ databases">
        <authorList>
            <person name="Petersen C."/>
        </authorList>
    </citation>
    <scope>NUCLEOTIDE SEQUENCE</scope>
    <source>
        <strain evidence="5">IBT 34128</strain>
    </source>
</reference>
<comment type="caution">
    <text evidence="5">The sequence shown here is derived from an EMBL/GenBank/DDBJ whole genome shotgun (WGS) entry which is preliminary data.</text>
</comment>
<dbReference type="GeneID" id="81390105"/>
<dbReference type="Gene3D" id="3.30.160.20">
    <property type="match status" value="1"/>
</dbReference>
<dbReference type="InterPro" id="IPR045853">
    <property type="entry name" value="Pep_chain_release_fac_I_sf"/>
</dbReference>
<dbReference type="PANTHER" id="PTHR43804:SF7">
    <property type="entry name" value="LD18447P"/>
    <property type="match status" value="1"/>
</dbReference>
<dbReference type="PANTHER" id="PTHR43804">
    <property type="entry name" value="LD18447P"/>
    <property type="match status" value="1"/>
</dbReference>
<evidence type="ECO:0000256" key="1">
    <source>
        <dbReference type="ARBA" id="ARBA00010835"/>
    </source>
</evidence>